<name>M7MWB3_9BACT</name>
<gene>
    <name evidence="2" type="ORF">ADICEAN_04154</name>
</gene>
<proteinExistence type="predicted"/>
<protein>
    <submittedName>
        <fullName evidence="2">Uncharacterized protein</fullName>
    </submittedName>
</protein>
<dbReference type="AlphaFoldDB" id="M7MWB3"/>
<organism evidence="2 3">
    <name type="scientific">Cesiribacter andamanensis AMV16</name>
    <dbReference type="NCBI Taxonomy" id="1279009"/>
    <lineage>
        <taxon>Bacteria</taxon>
        <taxon>Pseudomonadati</taxon>
        <taxon>Bacteroidota</taxon>
        <taxon>Cytophagia</taxon>
        <taxon>Cytophagales</taxon>
        <taxon>Cesiribacteraceae</taxon>
        <taxon>Cesiribacter</taxon>
    </lineage>
</organism>
<dbReference type="OrthoDB" id="9805017at2"/>
<dbReference type="Pfam" id="PF17963">
    <property type="entry name" value="Big_9"/>
    <property type="match status" value="1"/>
</dbReference>
<dbReference type="STRING" id="1279009.ADICEAN_04154"/>
<dbReference type="EMBL" id="AODQ01000200">
    <property type="protein sequence ID" value="EMR00723.1"/>
    <property type="molecule type" value="Genomic_DNA"/>
</dbReference>
<sequence>MKVNLLKIKCVPLILLLMASLGGCDLEEDDFAPESFEEFTLYPDEIWCYNGNTPNEPAARLDMLRNDSIKVAVTVSFGAVRNGRLEVMGDGDTYYFPNQDFYGTDSLKYTVCSSRSCKTETARFIVERPVDPATCVTEIRDEQVETTRNQWVDVRVHANDQLCIFAYVSQSYYAPQLGTYEDVSQSGGYKNIVIRYYPPRDYVGQDSFRYRMYTSTTEYIEGTAHITIR</sequence>
<feature type="chain" id="PRO_5004081407" evidence="1">
    <location>
        <begin position="24"/>
        <end position="229"/>
    </location>
</feature>
<dbReference type="Gene3D" id="2.60.40.3440">
    <property type="match status" value="1"/>
</dbReference>
<dbReference type="Proteomes" id="UP000011910">
    <property type="component" value="Unassembled WGS sequence"/>
</dbReference>
<dbReference type="RefSeq" id="WP_009197529.1">
    <property type="nucleotide sequence ID" value="NZ_AODQ01000200.1"/>
</dbReference>
<evidence type="ECO:0000256" key="1">
    <source>
        <dbReference type="SAM" id="SignalP"/>
    </source>
</evidence>
<dbReference type="PROSITE" id="PS51257">
    <property type="entry name" value="PROKAR_LIPOPROTEIN"/>
    <property type="match status" value="1"/>
</dbReference>
<comment type="caution">
    <text evidence="2">The sequence shown here is derived from an EMBL/GenBank/DDBJ whole genome shotgun (WGS) entry which is preliminary data.</text>
</comment>
<evidence type="ECO:0000313" key="2">
    <source>
        <dbReference type="EMBL" id="EMR00723.1"/>
    </source>
</evidence>
<accession>M7MWB3</accession>
<keyword evidence="1" id="KW-0732">Signal</keyword>
<feature type="signal peptide" evidence="1">
    <location>
        <begin position="1"/>
        <end position="23"/>
    </location>
</feature>
<keyword evidence="3" id="KW-1185">Reference proteome</keyword>
<reference evidence="2 3" key="1">
    <citation type="journal article" date="2013" name="Genome Announc.">
        <title>Draft Genome Sequence of Cesiribacter andamanensis Strain AMV16T, Isolated from a Soil Sample from a Mud Volcano in the Andaman Islands, India.</title>
        <authorList>
            <person name="Shivaji S."/>
            <person name="Ara S."/>
            <person name="Begum Z."/>
            <person name="Srinivas T.N."/>
            <person name="Singh A."/>
            <person name="Kumar Pinnaka A."/>
        </authorList>
    </citation>
    <scope>NUCLEOTIDE SEQUENCE [LARGE SCALE GENOMIC DNA]</scope>
    <source>
        <strain evidence="2 3">AMV16</strain>
    </source>
</reference>
<evidence type="ECO:0000313" key="3">
    <source>
        <dbReference type="Proteomes" id="UP000011910"/>
    </source>
</evidence>